<accession>A0A382QQN3</accession>
<reference evidence="2" key="1">
    <citation type="submission" date="2018-05" db="EMBL/GenBank/DDBJ databases">
        <authorList>
            <person name="Lanie J.A."/>
            <person name="Ng W.-L."/>
            <person name="Kazmierczak K.M."/>
            <person name="Andrzejewski T.M."/>
            <person name="Davidsen T.M."/>
            <person name="Wayne K.J."/>
            <person name="Tettelin H."/>
            <person name="Glass J.I."/>
            <person name="Rusch D."/>
            <person name="Podicherti R."/>
            <person name="Tsui H.-C.T."/>
            <person name="Winkler M.E."/>
        </authorList>
    </citation>
    <scope>NUCLEOTIDE SEQUENCE</scope>
</reference>
<feature type="transmembrane region" description="Helical" evidence="1">
    <location>
        <begin position="20"/>
        <end position="40"/>
    </location>
</feature>
<dbReference type="AlphaFoldDB" id="A0A382QQN3"/>
<sequence length="191" mass="21913">MKNILRWCFKNITQKYPGTILILALFLSGFSIFIATGLSYDSRMDNLLPQDLPLIKEFNEVVAKTGGSGPLVVVLEGLDQSRAPGVISQLSQLLKKVNGTQYVDSQIPKEFLNNRQLLMLSRNELNQLESLVEKGIQYARDQLTGFSFEKELFNPKKLQIFSEDYQLFDEINPYHKGKKQRNYYIFVKPKG</sequence>
<evidence type="ECO:0000256" key="1">
    <source>
        <dbReference type="SAM" id="Phobius"/>
    </source>
</evidence>
<name>A0A382QQN3_9ZZZZ</name>
<keyword evidence="1" id="KW-0812">Transmembrane</keyword>
<dbReference type="EMBL" id="UINC01115853">
    <property type="protein sequence ID" value="SVC87180.1"/>
    <property type="molecule type" value="Genomic_DNA"/>
</dbReference>
<keyword evidence="1" id="KW-1133">Transmembrane helix</keyword>
<protein>
    <recommendedName>
        <fullName evidence="3">Membrane transport protein MMPL domain-containing protein</fullName>
    </recommendedName>
</protein>
<keyword evidence="1" id="KW-0472">Membrane</keyword>
<feature type="non-terminal residue" evidence="2">
    <location>
        <position position="191"/>
    </location>
</feature>
<evidence type="ECO:0000313" key="2">
    <source>
        <dbReference type="EMBL" id="SVC87180.1"/>
    </source>
</evidence>
<evidence type="ECO:0008006" key="3">
    <source>
        <dbReference type="Google" id="ProtNLM"/>
    </source>
</evidence>
<gene>
    <name evidence="2" type="ORF">METZ01_LOCUS340034</name>
</gene>
<proteinExistence type="predicted"/>
<organism evidence="2">
    <name type="scientific">marine metagenome</name>
    <dbReference type="NCBI Taxonomy" id="408172"/>
    <lineage>
        <taxon>unclassified sequences</taxon>
        <taxon>metagenomes</taxon>
        <taxon>ecological metagenomes</taxon>
    </lineage>
</organism>